<evidence type="ECO:0000313" key="1">
    <source>
        <dbReference type="EMBL" id="ABW68734.1"/>
    </source>
</evidence>
<dbReference type="STRING" id="96561.Dole_2931"/>
<organism evidence="1 2">
    <name type="scientific">Desulfosudis oleivorans (strain DSM 6200 / JCM 39069 / Hxd3)</name>
    <name type="common">Desulfococcus oleovorans</name>
    <dbReference type="NCBI Taxonomy" id="96561"/>
    <lineage>
        <taxon>Bacteria</taxon>
        <taxon>Pseudomonadati</taxon>
        <taxon>Thermodesulfobacteriota</taxon>
        <taxon>Desulfobacteria</taxon>
        <taxon>Desulfobacterales</taxon>
        <taxon>Desulfosudaceae</taxon>
        <taxon>Desulfosudis</taxon>
    </lineage>
</organism>
<proteinExistence type="predicted"/>
<dbReference type="KEGG" id="dol:Dole_2931"/>
<sequence>MHRSQTCAFCQKPFHFDEKFREFRIGPQFCCIEHLKKFVEKFDPLSFCYTSENEIDADPNLIDKEPWKEIFRLGNSMVVNPIKAFAVFDDSDNHGGERLQDWFDMIREGNYAADNRLSKYRCNPSDLRIVVDKEPTVFSNLLNEKFRSSYEVDVIEVMKISWGWTGMLYEPHGIKMFYAGENQERIYIPDWYDPKNVVYFEVKGFNSWDKCSKDKVIALSEIIGWRRMILIHPMYGAEFGKLANQLRKNG</sequence>
<keyword evidence="2" id="KW-1185">Reference proteome</keyword>
<reference evidence="1 2" key="1">
    <citation type="submission" date="2007-10" db="EMBL/GenBank/DDBJ databases">
        <title>Complete sequence of Desulfococcus oleovorans Hxd3.</title>
        <authorList>
            <consortium name="US DOE Joint Genome Institute"/>
            <person name="Copeland A."/>
            <person name="Lucas S."/>
            <person name="Lapidus A."/>
            <person name="Barry K."/>
            <person name="Glavina del Rio T."/>
            <person name="Dalin E."/>
            <person name="Tice H."/>
            <person name="Pitluck S."/>
            <person name="Kiss H."/>
            <person name="Brettin T."/>
            <person name="Bruce D."/>
            <person name="Detter J.C."/>
            <person name="Han C."/>
            <person name="Schmutz J."/>
            <person name="Larimer F."/>
            <person name="Land M."/>
            <person name="Hauser L."/>
            <person name="Kyrpides N."/>
            <person name="Kim E."/>
            <person name="Wawrik B."/>
            <person name="Richardson P."/>
        </authorList>
    </citation>
    <scope>NUCLEOTIDE SEQUENCE [LARGE SCALE GENOMIC DNA]</scope>
    <source>
        <strain evidence="2">DSM 6200 / JCM 39069 / Hxd3</strain>
    </source>
</reference>
<dbReference type="AlphaFoldDB" id="A8ZYK9"/>
<accession>A8ZYK9</accession>
<dbReference type="Proteomes" id="UP000008561">
    <property type="component" value="Chromosome"/>
</dbReference>
<gene>
    <name evidence="1" type="ordered locus">Dole_2931</name>
</gene>
<dbReference type="RefSeq" id="WP_012176345.1">
    <property type="nucleotide sequence ID" value="NC_009943.1"/>
</dbReference>
<dbReference type="EMBL" id="CP000859">
    <property type="protein sequence ID" value="ABW68734.1"/>
    <property type="molecule type" value="Genomic_DNA"/>
</dbReference>
<protein>
    <submittedName>
        <fullName evidence="1">Uncharacterized protein</fullName>
    </submittedName>
</protein>
<name>A8ZYK9_DESOH</name>
<dbReference type="HOGENOM" id="CLU_1110035_0_0_7"/>
<dbReference type="Gene3D" id="3.40.91.30">
    <property type="match status" value="1"/>
</dbReference>
<evidence type="ECO:0000313" key="2">
    <source>
        <dbReference type="Proteomes" id="UP000008561"/>
    </source>
</evidence>